<accession>A0A1G6XVK8</accession>
<organism evidence="1 2">
    <name type="scientific">Streptomyces prasinopilosus</name>
    <dbReference type="NCBI Taxonomy" id="67344"/>
    <lineage>
        <taxon>Bacteria</taxon>
        <taxon>Bacillati</taxon>
        <taxon>Actinomycetota</taxon>
        <taxon>Actinomycetes</taxon>
        <taxon>Kitasatosporales</taxon>
        <taxon>Streptomycetaceae</taxon>
        <taxon>Streptomyces</taxon>
    </lineage>
</organism>
<evidence type="ECO:0000313" key="1">
    <source>
        <dbReference type="EMBL" id="SDD81457.1"/>
    </source>
</evidence>
<protein>
    <submittedName>
        <fullName evidence="1">Uncharacterized protein</fullName>
    </submittedName>
</protein>
<proteinExistence type="predicted"/>
<reference evidence="2" key="1">
    <citation type="submission" date="2016-10" db="EMBL/GenBank/DDBJ databases">
        <authorList>
            <person name="Varghese N."/>
            <person name="Submissions S."/>
        </authorList>
    </citation>
    <scope>NUCLEOTIDE SEQUENCE [LARGE SCALE GENOMIC DNA]</scope>
    <source>
        <strain evidence="2">CGMCC 4.3504</strain>
    </source>
</reference>
<name>A0A1G6XVK8_9ACTN</name>
<keyword evidence="2" id="KW-1185">Reference proteome</keyword>
<dbReference type="AlphaFoldDB" id="A0A1G6XVK8"/>
<sequence>MRVWCARTPSPSGEAHSALVVDSGGAAGSVSFMRRCRTNLTVNR</sequence>
<evidence type="ECO:0000313" key="2">
    <source>
        <dbReference type="Proteomes" id="UP000182100"/>
    </source>
</evidence>
<dbReference type="Proteomes" id="UP000182100">
    <property type="component" value="Unassembled WGS sequence"/>
</dbReference>
<dbReference type="EMBL" id="FMZK01000012">
    <property type="protein sequence ID" value="SDD81457.1"/>
    <property type="molecule type" value="Genomic_DNA"/>
</dbReference>
<gene>
    <name evidence="1" type="ORF">SAMN05216505_11271</name>
</gene>